<dbReference type="RefSeq" id="WP_143005797.1">
    <property type="nucleotide sequence ID" value="NZ_FNIW01000020.1"/>
</dbReference>
<protein>
    <submittedName>
        <fullName evidence="2">Uncharacterized protein</fullName>
    </submittedName>
</protein>
<comment type="caution">
    <text evidence="2">The sequence shown here is derived from an EMBL/GenBank/DDBJ whole genome shotgun (WGS) entry which is preliminary data.</text>
</comment>
<dbReference type="OrthoDB" id="9805795at2"/>
<sequence length="357" mass="41051">MRRKNLLIAISALFFLTYATSCGNGKGANDKSDTVENIKNSNKDDAERNDSLIRDFITNMYEKELYYNYDFLEAHCTKKMLKFLKDEYEYNGDSYAGYLFRTGAQDYKPGAEDVKNKVLSINKDSEGWYHYMFTDGGWRGENKIKVCVENGEVKVDELERVYDEPAEDYNCNVNETDSSLITPLYFNGERNHAYRIANTQTIPDFGNNQYAVSWYVDTEEWDFDPQTNHIYSKIEFKKGDTLIASFCDDEGWSYIGVENSKVKMFKSFRIDSDHTAVVFRGGVYAAGTPTLTVFVLSGDEVKLIYNQEYFIEKIEDGKVFLAKELYTENPIKCGYLSFLDGHVSIVSDEYPAGKVIF</sequence>
<proteinExistence type="predicted"/>
<feature type="signal peptide" evidence="1">
    <location>
        <begin position="1"/>
        <end position="21"/>
    </location>
</feature>
<name>A0A1H0JIY2_9BACT</name>
<dbReference type="AlphaFoldDB" id="A0A1H0JIY2"/>
<dbReference type="Proteomes" id="UP000199134">
    <property type="component" value="Unassembled WGS sequence"/>
</dbReference>
<evidence type="ECO:0000313" key="3">
    <source>
        <dbReference type="Proteomes" id="UP000199134"/>
    </source>
</evidence>
<organism evidence="2 3">
    <name type="scientific">Prevotella communis</name>
    <dbReference type="NCBI Taxonomy" id="2913614"/>
    <lineage>
        <taxon>Bacteria</taxon>
        <taxon>Pseudomonadati</taxon>
        <taxon>Bacteroidota</taxon>
        <taxon>Bacteroidia</taxon>
        <taxon>Bacteroidales</taxon>
        <taxon>Prevotellaceae</taxon>
        <taxon>Prevotella</taxon>
    </lineage>
</organism>
<feature type="chain" id="PRO_5011501485" evidence="1">
    <location>
        <begin position="22"/>
        <end position="357"/>
    </location>
</feature>
<evidence type="ECO:0000256" key="1">
    <source>
        <dbReference type="SAM" id="SignalP"/>
    </source>
</evidence>
<dbReference type="EMBL" id="FNIW01000020">
    <property type="protein sequence ID" value="SDO43728.1"/>
    <property type="molecule type" value="Genomic_DNA"/>
</dbReference>
<gene>
    <name evidence="2" type="ORF">SAMN04487900_1204</name>
</gene>
<evidence type="ECO:0000313" key="2">
    <source>
        <dbReference type="EMBL" id="SDO43728.1"/>
    </source>
</evidence>
<keyword evidence="1" id="KW-0732">Signal</keyword>
<accession>A0A1H0JIY2</accession>
<reference evidence="3" key="1">
    <citation type="submission" date="2016-10" db="EMBL/GenBank/DDBJ databases">
        <authorList>
            <person name="de Groot N.N."/>
        </authorList>
    </citation>
    <scope>NUCLEOTIDE SEQUENCE [LARGE SCALE GENOMIC DNA]</scope>
    <source>
        <strain evidence="3">BP1-145</strain>
    </source>
</reference>